<accession>A0A0D8ICK9</accession>
<dbReference type="InterPro" id="IPR003593">
    <property type="entry name" value="AAA+_ATPase"/>
</dbReference>
<evidence type="ECO:0000256" key="6">
    <source>
        <dbReference type="ARBA" id="ARBA00022840"/>
    </source>
</evidence>
<dbReference type="GO" id="GO:0016887">
    <property type="term" value="F:ATP hydrolysis activity"/>
    <property type="evidence" value="ECO:0007669"/>
    <property type="project" value="InterPro"/>
</dbReference>
<dbReference type="InterPro" id="IPR017871">
    <property type="entry name" value="ABC_transporter-like_CS"/>
</dbReference>
<keyword evidence="3" id="KW-0813">Transport</keyword>
<dbReference type="InterPro" id="IPR050388">
    <property type="entry name" value="ABC_Ni/Peptide_Import"/>
</dbReference>
<dbReference type="PROSITE" id="PS00211">
    <property type="entry name" value="ABC_TRANSPORTER_1"/>
    <property type="match status" value="1"/>
</dbReference>
<evidence type="ECO:0000313" key="8">
    <source>
        <dbReference type="EMBL" id="AKL96340.1"/>
    </source>
</evidence>
<keyword evidence="6" id="KW-0067">ATP-binding</keyword>
<dbReference type="GO" id="GO:0005886">
    <property type="term" value="C:plasma membrane"/>
    <property type="evidence" value="ECO:0007669"/>
    <property type="project" value="UniProtKB-SubCell"/>
</dbReference>
<dbReference type="GO" id="GO:0005524">
    <property type="term" value="F:ATP binding"/>
    <property type="evidence" value="ECO:0007669"/>
    <property type="project" value="UniProtKB-KW"/>
</dbReference>
<dbReference type="RefSeq" id="WP_044824883.1">
    <property type="nucleotide sequence ID" value="NZ_CP009687.1"/>
</dbReference>
<evidence type="ECO:0000256" key="1">
    <source>
        <dbReference type="ARBA" id="ARBA00004202"/>
    </source>
</evidence>
<dbReference type="Proteomes" id="UP000035704">
    <property type="component" value="Chromosome"/>
</dbReference>
<dbReference type="OrthoDB" id="9806285at2"/>
<dbReference type="SMART" id="SM00382">
    <property type="entry name" value="AAA"/>
    <property type="match status" value="1"/>
</dbReference>
<dbReference type="PATRIC" id="fig|84022.5.peg.310"/>
<comment type="similarity">
    <text evidence="2">Belongs to the ABC transporter superfamily.</text>
</comment>
<dbReference type="EMBL" id="CP009687">
    <property type="protein sequence ID" value="AKL96340.1"/>
    <property type="molecule type" value="Genomic_DNA"/>
</dbReference>
<evidence type="ECO:0000313" key="9">
    <source>
        <dbReference type="Proteomes" id="UP000035704"/>
    </source>
</evidence>
<dbReference type="InterPro" id="IPR027417">
    <property type="entry name" value="P-loop_NTPase"/>
</dbReference>
<organism evidence="8 9">
    <name type="scientific">Clostridium aceticum</name>
    <dbReference type="NCBI Taxonomy" id="84022"/>
    <lineage>
        <taxon>Bacteria</taxon>
        <taxon>Bacillati</taxon>
        <taxon>Bacillota</taxon>
        <taxon>Clostridia</taxon>
        <taxon>Eubacteriales</taxon>
        <taxon>Clostridiaceae</taxon>
        <taxon>Clostridium</taxon>
    </lineage>
</organism>
<dbReference type="FunFam" id="3.40.50.300:FF:000016">
    <property type="entry name" value="Oligopeptide ABC transporter ATP-binding component"/>
    <property type="match status" value="1"/>
</dbReference>
<reference evidence="8 9" key="1">
    <citation type="submission" date="2014-10" db="EMBL/GenBank/DDBJ databases">
        <title>Genome sequence of Clostridium aceticum DSM 1496.</title>
        <authorList>
            <person name="Poehlein A."/>
            <person name="Schiel-Bengelsdorf B."/>
            <person name="Gottschalk G."/>
            <person name="Duerre P."/>
            <person name="Daniel R."/>
        </authorList>
    </citation>
    <scope>NUCLEOTIDE SEQUENCE [LARGE SCALE GENOMIC DNA]</scope>
    <source>
        <strain evidence="8 9">DSM 1496</strain>
    </source>
</reference>
<dbReference type="PANTHER" id="PTHR43297">
    <property type="entry name" value="OLIGOPEPTIDE TRANSPORT ATP-BINDING PROTEIN APPD"/>
    <property type="match status" value="1"/>
</dbReference>
<evidence type="ECO:0000256" key="5">
    <source>
        <dbReference type="ARBA" id="ARBA00022741"/>
    </source>
</evidence>
<gene>
    <name evidence="8" type="ORF">CACET_c28950</name>
</gene>
<comment type="subcellular location">
    <subcellularLocation>
        <location evidence="1">Cell membrane</location>
        <topology evidence="1">Peripheral membrane protein</topology>
    </subcellularLocation>
</comment>
<dbReference type="InterPro" id="IPR003439">
    <property type="entry name" value="ABC_transporter-like_ATP-bd"/>
</dbReference>
<evidence type="ECO:0000256" key="7">
    <source>
        <dbReference type="ARBA" id="ARBA00023136"/>
    </source>
</evidence>
<sequence length="261" mass="29122">MNKLLEVKDLTVQYDGGDYAIKNINIDVNDQEIIGIVGESGSGKTTLVRAIINLLSSNAKIVSGEVIFCGENIEKYNKEQWRKLRGNEIAMIFQNPGSYLNPIMKIGKQFIESIRSHRDISKAQAIKKAKDTLEKMGLDDGDRMMNSYPYQLSGGMKQRVAIAMAMAMEPKLILADEPTSALDVITQAQIANELLDLRDKFETSIVMITHNIGFAAYIADRIVVMYDGKVVECDNKSQIILEPKAQYTRTLLQTIPELKGS</sequence>
<dbReference type="STRING" id="84022.CACET_c28950"/>
<proteinExistence type="inferred from homology"/>
<dbReference type="Gene3D" id="3.40.50.300">
    <property type="entry name" value="P-loop containing nucleotide triphosphate hydrolases"/>
    <property type="match status" value="1"/>
</dbReference>
<keyword evidence="5" id="KW-0547">Nucleotide-binding</keyword>
<dbReference type="KEGG" id="cace:CACET_c28950"/>
<dbReference type="Pfam" id="PF00005">
    <property type="entry name" value="ABC_tran"/>
    <property type="match status" value="1"/>
</dbReference>
<evidence type="ECO:0000256" key="3">
    <source>
        <dbReference type="ARBA" id="ARBA00022448"/>
    </source>
</evidence>
<evidence type="ECO:0000256" key="2">
    <source>
        <dbReference type="ARBA" id="ARBA00005417"/>
    </source>
</evidence>
<dbReference type="SUPFAM" id="SSF52540">
    <property type="entry name" value="P-loop containing nucleoside triphosphate hydrolases"/>
    <property type="match status" value="1"/>
</dbReference>
<name>A0A0D8ICK9_9CLOT</name>
<dbReference type="PANTHER" id="PTHR43297:SF2">
    <property type="entry name" value="DIPEPTIDE TRANSPORT ATP-BINDING PROTEIN DPPD"/>
    <property type="match status" value="1"/>
</dbReference>
<dbReference type="CDD" id="cd03257">
    <property type="entry name" value="ABC_NikE_OppD_transporters"/>
    <property type="match status" value="1"/>
</dbReference>
<keyword evidence="7" id="KW-0472">Membrane</keyword>
<keyword evidence="4" id="KW-1003">Cell membrane</keyword>
<dbReference type="AlphaFoldDB" id="A0A0D8ICK9"/>
<dbReference type="PROSITE" id="PS50893">
    <property type="entry name" value="ABC_TRANSPORTER_2"/>
    <property type="match status" value="1"/>
</dbReference>
<evidence type="ECO:0000256" key="4">
    <source>
        <dbReference type="ARBA" id="ARBA00022475"/>
    </source>
</evidence>
<protein>
    <submittedName>
        <fullName evidence="8">ABC-type dipeptide/oligopeptide/nickel transport system, ATpase component</fullName>
    </submittedName>
</protein>
<keyword evidence="9" id="KW-1185">Reference proteome</keyword>